<proteinExistence type="predicted"/>
<dbReference type="KEGG" id="mpp:MICPUCDRAFT_54601"/>
<evidence type="ECO:0000313" key="1">
    <source>
        <dbReference type="EMBL" id="EEH50995.1"/>
    </source>
</evidence>
<dbReference type="OrthoDB" id="272778at2759"/>
<evidence type="ECO:0000313" key="2">
    <source>
        <dbReference type="Proteomes" id="UP000001876"/>
    </source>
</evidence>
<sequence>MGYGPAGFANAPVSKFLTYAAAMASYATTTTTTTGSGGWARIADRVARAFAFNATAQNNDLAHRGVLAGVLGGVPCALFLLHHFRVVERQRGSAKLAAFASVVGVASRLFGVCALSDDETRWAPGPFAVVGALLASFLRAVPCARHVGVPGTGGRVRVCGDKALACVVALR</sequence>
<organism evidence="2">
    <name type="scientific">Micromonas pusilla (strain CCMP1545)</name>
    <name type="common">Picoplanktonic green alga</name>
    <dbReference type="NCBI Taxonomy" id="564608"/>
    <lineage>
        <taxon>Eukaryota</taxon>
        <taxon>Viridiplantae</taxon>
        <taxon>Chlorophyta</taxon>
        <taxon>Mamiellophyceae</taxon>
        <taxon>Mamiellales</taxon>
        <taxon>Mamiellaceae</taxon>
        <taxon>Micromonas</taxon>
    </lineage>
</organism>
<dbReference type="RefSeq" id="XP_003064661.1">
    <property type="nucleotide sequence ID" value="XM_003064615.1"/>
</dbReference>
<reference evidence="1 2" key="1">
    <citation type="journal article" date="2009" name="Science">
        <title>Green evolution and dynamic adaptations revealed by genomes of the marine picoeukaryotes Micromonas.</title>
        <authorList>
            <person name="Worden A.Z."/>
            <person name="Lee J.H."/>
            <person name="Mock T."/>
            <person name="Rouze P."/>
            <person name="Simmons M.P."/>
            <person name="Aerts A.L."/>
            <person name="Allen A.E."/>
            <person name="Cuvelier M.L."/>
            <person name="Derelle E."/>
            <person name="Everett M.V."/>
            <person name="Foulon E."/>
            <person name="Grimwood J."/>
            <person name="Gundlach H."/>
            <person name="Henrissat B."/>
            <person name="Napoli C."/>
            <person name="McDonald S.M."/>
            <person name="Parker M.S."/>
            <person name="Rombauts S."/>
            <person name="Salamov A."/>
            <person name="Von Dassow P."/>
            <person name="Badger J.H."/>
            <person name="Coutinho P.M."/>
            <person name="Demir E."/>
            <person name="Dubchak I."/>
            <person name="Gentemann C."/>
            <person name="Eikrem W."/>
            <person name="Gready J.E."/>
            <person name="John U."/>
            <person name="Lanier W."/>
            <person name="Lindquist E.A."/>
            <person name="Lucas S."/>
            <person name="Mayer K.F."/>
            <person name="Moreau H."/>
            <person name="Not F."/>
            <person name="Otillar R."/>
            <person name="Panaud O."/>
            <person name="Pangilinan J."/>
            <person name="Paulsen I."/>
            <person name="Piegu B."/>
            <person name="Poliakov A."/>
            <person name="Robbens S."/>
            <person name="Schmutz J."/>
            <person name="Toulza E."/>
            <person name="Wyss T."/>
            <person name="Zelensky A."/>
            <person name="Zhou K."/>
            <person name="Armbrust E.V."/>
            <person name="Bhattacharya D."/>
            <person name="Goodenough U.W."/>
            <person name="Van de Peer Y."/>
            <person name="Grigoriev I.V."/>
        </authorList>
    </citation>
    <scope>NUCLEOTIDE SEQUENCE [LARGE SCALE GENOMIC DNA]</scope>
    <source>
        <strain evidence="1 2">CCMP1545</strain>
    </source>
</reference>
<dbReference type="Proteomes" id="UP000001876">
    <property type="component" value="Unassembled WGS sequence"/>
</dbReference>
<accession>C1N9S0</accession>
<dbReference type="EMBL" id="GG663752">
    <property type="protein sequence ID" value="EEH50995.1"/>
    <property type="molecule type" value="Genomic_DNA"/>
</dbReference>
<dbReference type="GeneID" id="9690226"/>
<name>C1N9S0_MICPC</name>
<keyword evidence="2" id="KW-1185">Reference proteome</keyword>
<dbReference type="AlphaFoldDB" id="C1N9S0"/>
<protein>
    <submittedName>
        <fullName evidence="1">Predicted protein</fullName>
    </submittedName>
</protein>
<gene>
    <name evidence="1" type="ORF">MICPUCDRAFT_54601</name>
</gene>